<evidence type="ECO:0000313" key="7">
    <source>
        <dbReference type="Proteomes" id="UP001642487"/>
    </source>
</evidence>
<dbReference type="InterPro" id="IPR011009">
    <property type="entry name" value="Kinase-like_dom_sf"/>
</dbReference>
<dbReference type="InterPro" id="IPR000719">
    <property type="entry name" value="Prot_kinase_dom"/>
</dbReference>
<evidence type="ECO:0000313" key="6">
    <source>
        <dbReference type="EMBL" id="CAK9325712.1"/>
    </source>
</evidence>
<accession>A0ABP0YYU8</accession>
<dbReference type="Gene3D" id="1.10.510.10">
    <property type="entry name" value="Transferase(Phosphotransferase) domain 1"/>
    <property type="match status" value="1"/>
</dbReference>
<dbReference type="PANTHER" id="PTHR47989:SF8">
    <property type="entry name" value="INACTIVE PROTEIN KINASE SELMODRAFT_444075-LIKE"/>
    <property type="match status" value="1"/>
</dbReference>
<dbReference type="Pfam" id="PF00069">
    <property type="entry name" value="Pkinase"/>
    <property type="match status" value="1"/>
</dbReference>
<dbReference type="SUPFAM" id="SSF56112">
    <property type="entry name" value="Protein kinase-like (PK-like)"/>
    <property type="match status" value="1"/>
</dbReference>
<dbReference type="EMBL" id="OZ021741">
    <property type="protein sequence ID" value="CAK9325712.1"/>
    <property type="molecule type" value="Genomic_DNA"/>
</dbReference>
<feature type="domain" description="Protein kinase" evidence="5">
    <location>
        <begin position="167"/>
        <end position="432"/>
    </location>
</feature>
<sequence length="455" mass="51227">MKRDNTVQELRGKLGLGIGRDQEEKDWAVTLTSPSNYFPKTSPSQFSYAEMIPGSPQHQLSPTKKDEEEETDFFETNLEPRLSSNKKPPSLCKSSSSGSVHESKSSILQVQTPKEISSGGGDSSSSPFSISDDFKISACSICHIQRPFVGWKRDFTYAELHAATNGFSEHNFLSEGGFGSVYSGEIDGIRIAVKQHKLVSSQGEKEFRSEVNVLSKVSHENLVMLLGTCREATRRLLLVYEYVCNGSLEKYLSRAVRRPLSWEKRMKIARGVARGLQYLHQNNIIHRDMRPNNILITHDYEARLGDFGLARTQYEDSAETRVVGTLGYLAPEYAEFGKVSTKTDVYAFGVVLLQLITGLRTTDMIFEGKSLVGWARPLLKERNYPDLIDPRIADSHDFYQLFWMVDVVVKCLRKDPRKRITMNKVLEYFSYLMDGDPTGNIGDLSPAESCTPANE</sequence>
<gene>
    <name evidence="6" type="ORF">CITCOLO1_LOCUS17982</name>
</gene>
<evidence type="ECO:0000259" key="5">
    <source>
        <dbReference type="PROSITE" id="PS50011"/>
    </source>
</evidence>
<reference evidence="6 7" key="1">
    <citation type="submission" date="2024-03" db="EMBL/GenBank/DDBJ databases">
        <authorList>
            <person name="Gkanogiannis A."/>
            <person name="Becerra Lopez-Lavalle L."/>
        </authorList>
    </citation>
    <scope>NUCLEOTIDE SEQUENCE [LARGE SCALE GENOMIC DNA]</scope>
</reference>
<keyword evidence="1" id="KW-0418">Kinase</keyword>
<evidence type="ECO:0000256" key="1">
    <source>
        <dbReference type="ARBA" id="ARBA00022527"/>
    </source>
</evidence>
<dbReference type="InterPro" id="IPR008266">
    <property type="entry name" value="Tyr_kinase_AS"/>
</dbReference>
<evidence type="ECO:0000256" key="4">
    <source>
        <dbReference type="SAM" id="MobiDB-lite"/>
    </source>
</evidence>
<dbReference type="PROSITE" id="PS00109">
    <property type="entry name" value="PROTEIN_KINASE_TYR"/>
    <property type="match status" value="1"/>
</dbReference>
<name>A0ABP0YYU8_9ROSI</name>
<organism evidence="6 7">
    <name type="scientific">Citrullus colocynthis</name>
    <name type="common">colocynth</name>
    <dbReference type="NCBI Taxonomy" id="252529"/>
    <lineage>
        <taxon>Eukaryota</taxon>
        <taxon>Viridiplantae</taxon>
        <taxon>Streptophyta</taxon>
        <taxon>Embryophyta</taxon>
        <taxon>Tracheophyta</taxon>
        <taxon>Spermatophyta</taxon>
        <taxon>Magnoliopsida</taxon>
        <taxon>eudicotyledons</taxon>
        <taxon>Gunneridae</taxon>
        <taxon>Pentapetalae</taxon>
        <taxon>rosids</taxon>
        <taxon>fabids</taxon>
        <taxon>Cucurbitales</taxon>
        <taxon>Cucurbitaceae</taxon>
        <taxon>Benincaseae</taxon>
        <taxon>Citrullus</taxon>
    </lineage>
</organism>
<keyword evidence="3" id="KW-0067">ATP-binding</keyword>
<protein>
    <recommendedName>
        <fullName evidence="5">Protein kinase domain-containing protein</fullName>
    </recommendedName>
</protein>
<feature type="compositionally biased region" description="Low complexity" evidence="4">
    <location>
        <begin position="82"/>
        <end position="100"/>
    </location>
</feature>
<keyword evidence="7" id="KW-1185">Reference proteome</keyword>
<feature type="compositionally biased region" description="Polar residues" evidence="4">
    <location>
        <begin position="33"/>
        <end position="47"/>
    </location>
</feature>
<evidence type="ECO:0000256" key="2">
    <source>
        <dbReference type="ARBA" id="ARBA00022741"/>
    </source>
</evidence>
<feature type="region of interest" description="Disordered" evidence="4">
    <location>
        <begin position="33"/>
        <end position="126"/>
    </location>
</feature>
<dbReference type="Proteomes" id="UP001642487">
    <property type="component" value="Chromosome 7"/>
</dbReference>
<proteinExistence type="predicted"/>
<keyword evidence="1" id="KW-0723">Serine/threonine-protein kinase</keyword>
<keyword evidence="1" id="KW-0808">Transferase</keyword>
<keyword evidence="2" id="KW-0547">Nucleotide-binding</keyword>
<dbReference type="PROSITE" id="PS50011">
    <property type="entry name" value="PROTEIN_KINASE_DOM"/>
    <property type="match status" value="1"/>
</dbReference>
<dbReference type="Gene3D" id="3.30.200.20">
    <property type="entry name" value="Phosphorylase Kinase, domain 1"/>
    <property type="match status" value="1"/>
</dbReference>
<dbReference type="PANTHER" id="PTHR47989">
    <property type="entry name" value="OS01G0750732 PROTEIN"/>
    <property type="match status" value="1"/>
</dbReference>
<evidence type="ECO:0000256" key="3">
    <source>
        <dbReference type="ARBA" id="ARBA00022840"/>
    </source>
</evidence>